<evidence type="ECO:0000313" key="2">
    <source>
        <dbReference type="Proteomes" id="UP001044222"/>
    </source>
</evidence>
<proteinExistence type="predicted"/>
<accession>A0A9D3LME1</accession>
<comment type="caution">
    <text evidence="1">The sequence shown here is derived from an EMBL/GenBank/DDBJ whole genome shotgun (WGS) entry which is preliminary data.</text>
</comment>
<organism evidence="1 2">
    <name type="scientific">Anguilla anguilla</name>
    <name type="common">European freshwater eel</name>
    <name type="synonym">Muraena anguilla</name>
    <dbReference type="NCBI Taxonomy" id="7936"/>
    <lineage>
        <taxon>Eukaryota</taxon>
        <taxon>Metazoa</taxon>
        <taxon>Chordata</taxon>
        <taxon>Craniata</taxon>
        <taxon>Vertebrata</taxon>
        <taxon>Euteleostomi</taxon>
        <taxon>Actinopterygii</taxon>
        <taxon>Neopterygii</taxon>
        <taxon>Teleostei</taxon>
        <taxon>Anguilliformes</taxon>
        <taxon>Anguillidae</taxon>
        <taxon>Anguilla</taxon>
    </lineage>
</organism>
<gene>
    <name evidence="1" type="ORF">ANANG_G00274290</name>
</gene>
<keyword evidence="2" id="KW-1185">Reference proteome</keyword>
<protein>
    <submittedName>
        <fullName evidence="1">Uncharacterized protein</fullName>
    </submittedName>
</protein>
<sequence>MGRRGRRGLTGWSLGRPLDPQEMWALLDSKAPGAPEGRLVTRDTTECQACLVSSDPKVIGVLQACRGR</sequence>
<dbReference type="AlphaFoldDB" id="A0A9D3LME1"/>
<evidence type="ECO:0000313" key="1">
    <source>
        <dbReference type="EMBL" id="KAG5833284.1"/>
    </source>
</evidence>
<reference evidence="1" key="1">
    <citation type="submission" date="2021-01" db="EMBL/GenBank/DDBJ databases">
        <title>A chromosome-scale assembly of European eel, Anguilla anguilla.</title>
        <authorList>
            <person name="Henkel C."/>
            <person name="Jong-Raadsen S.A."/>
            <person name="Dufour S."/>
            <person name="Weltzien F.-A."/>
            <person name="Palstra A.P."/>
            <person name="Pelster B."/>
            <person name="Spaink H.P."/>
            <person name="Van Den Thillart G.E."/>
            <person name="Jansen H."/>
            <person name="Zahm M."/>
            <person name="Klopp C."/>
            <person name="Cedric C."/>
            <person name="Louis A."/>
            <person name="Berthelot C."/>
            <person name="Parey E."/>
            <person name="Roest Crollius H."/>
            <person name="Montfort J."/>
            <person name="Robinson-Rechavi M."/>
            <person name="Bucao C."/>
            <person name="Bouchez O."/>
            <person name="Gislard M."/>
            <person name="Lluch J."/>
            <person name="Milhes M."/>
            <person name="Lampietro C."/>
            <person name="Lopez Roques C."/>
            <person name="Donnadieu C."/>
            <person name="Braasch I."/>
            <person name="Desvignes T."/>
            <person name="Postlethwait J."/>
            <person name="Bobe J."/>
            <person name="Guiguen Y."/>
            <person name="Dirks R."/>
        </authorList>
    </citation>
    <scope>NUCLEOTIDE SEQUENCE</scope>
    <source>
        <strain evidence="1">Tag_6206</strain>
        <tissue evidence="1">Liver</tissue>
    </source>
</reference>
<name>A0A9D3LME1_ANGAN</name>
<dbReference type="EMBL" id="JAFIRN010000016">
    <property type="protein sequence ID" value="KAG5833284.1"/>
    <property type="molecule type" value="Genomic_DNA"/>
</dbReference>
<dbReference type="Proteomes" id="UP001044222">
    <property type="component" value="Chromosome 16"/>
</dbReference>